<keyword evidence="4" id="KW-1185">Reference proteome</keyword>
<keyword evidence="1" id="KW-0812">Transmembrane</keyword>
<dbReference type="GO" id="GO:0080120">
    <property type="term" value="P:CAAX-box protein maturation"/>
    <property type="evidence" value="ECO:0007669"/>
    <property type="project" value="UniProtKB-ARBA"/>
</dbReference>
<protein>
    <submittedName>
        <fullName evidence="3">Abortive phage infection protein</fullName>
    </submittedName>
</protein>
<dbReference type="InterPro" id="IPR003675">
    <property type="entry name" value="Rce1/LyrA-like_dom"/>
</dbReference>
<comment type="caution">
    <text evidence="3">The sequence shown here is derived from an EMBL/GenBank/DDBJ whole genome shotgun (WGS) entry which is preliminary data.</text>
</comment>
<proteinExistence type="predicted"/>
<evidence type="ECO:0000313" key="4">
    <source>
        <dbReference type="Proteomes" id="UP000194000"/>
    </source>
</evidence>
<sequence length="211" mass="21486">MRRRGFGRGWSLGLAGALVGWSFLGPRLPAPWRMPLQAGLAGLLVMLTQAPLGLRPPSLWRGLRLGLVAGSAAATGVFATTSVPAVRLSMVGRELPPSASAWLALQIPLGTVWAEEAAFRAALATAGSGAFGARGGRMLQAAAFGLSHIADARATGEPVLPTVLATGGAGWVFGWLAERSGSLAAPMLAHLAINEAGAAAALAIQRRPGIS</sequence>
<feature type="transmembrane region" description="Helical" evidence="1">
    <location>
        <begin position="7"/>
        <end position="24"/>
    </location>
</feature>
<name>A0A1X1UPJ5_9MYCO</name>
<organism evidence="3 4">
    <name type="scientific">Mycobacterium fragae</name>
    <dbReference type="NCBI Taxonomy" id="1260918"/>
    <lineage>
        <taxon>Bacteria</taxon>
        <taxon>Bacillati</taxon>
        <taxon>Actinomycetota</taxon>
        <taxon>Actinomycetes</taxon>
        <taxon>Mycobacteriales</taxon>
        <taxon>Mycobacteriaceae</taxon>
        <taxon>Mycobacterium</taxon>
    </lineage>
</organism>
<evidence type="ECO:0000256" key="1">
    <source>
        <dbReference type="SAM" id="Phobius"/>
    </source>
</evidence>
<accession>A0A1X1UPJ5</accession>
<dbReference type="STRING" id="1260918.AWC06_19790"/>
<dbReference type="EMBL" id="LQOW01000026">
    <property type="protein sequence ID" value="ORV58780.1"/>
    <property type="molecule type" value="Genomic_DNA"/>
</dbReference>
<reference evidence="3 4" key="1">
    <citation type="submission" date="2016-01" db="EMBL/GenBank/DDBJ databases">
        <title>The new phylogeny of the genus Mycobacterium.</title>
        <authorList>
            <person name="Tarcisio F."/>
            <person name="Conor M."/>
            <person name="Antonella G."/>
            <person name="Elisabetta G."/>
            <person name="Giulia F.S."/>
            <person name="Sara T."/>
            <person name="Anna F."/>
            <person name="Clotilde B."/>
            <person name="Roberto B."/>
            <person name="Veronica D.S."/>
            <person name="Fabio R."/>
            <person name="Monica P."/>
            <person name="Olivier J."/>
            <person name="Enrico T."/>
            <person name="Nicola S."/>
        </authorList>
    </citation>
    <scope>NUCLEOTIDE SEQUENCE [LARGE SCALE GENOMIC DNA]</scope>
    <source>
        <strain evidence="3 4">DSM 45731</strain>
    </source>
</reference>
<keyword evidence="1" id="KW-1133">Transmembrane helix</keyword>
<keyword evidence="1" id="KW-0472">Membrane</keyword>
<dbReference type="Proteomes" id="UP000194000">
    <property type="component" value="Unassembled WGS sequence"/>
</dbReference>
<dbReference type="RefSeq" id="WP_085198889.1">
    <property type="nucleotide sequence ID" value="NZ_JACKVI010000009.1"/>
</dbReference>
<dbReference type="GO" id="GO:0004175">
    <property type="term" value="F:endopeptidase activity"/>
    <property type="evidence" value="ECO:0007669"/>
    <property type="project" value="UniProtKB-ARBA"/>
</dbReference>
<feature type="domain" description="CAAX prenyl protease 2/Lysostaphin resistance protein A-like" evidence="2">
    <location>
        <begin position="99"/>
        <end position="194"/>
    </location>
</feature>
<dbReference type="InterPro" id="IPR015837">
    <property type="entry name" value="UCP026622_CAAX_protease"/>
</dbReference>
<evidence type="ECO:0000259" key="2">
    <source>
        <dbReference type="Pfam" id="PF02517"/>
    </source>
</evidence>
<dbReference type="OrthoDB" id="4555276at2"/>
<dbReference type="PIRSF" id="PIRSF026622">
    <property type="entry name" value="Proteas_026622"/>
    <property type="match status" value="1"/>
</dbReference>
<feature type="transmembrane region" description="Helical" evidence="1">
    <location>
        <begin position="36"/>
        <end position="54"/>
    </location>
</feature>
<evidence type="ECO:0000313" key="3">
    <source>
        <dbReference type="EMBL" id="ORV58780.1"/>
    </source>
</evidence>
<dbReference type="AlphaFoldDB" id="A0A1X1UPJ5"/>
<dbReference type="Pfam" id="PF02517">
    <property type="entry name" value="Rce1-like"/>
    <property type="match status" value="1"/>
</dbReference>
<gene>
    <name evidence="3" type="ORF">AWC06_19790</name>
</gene>